<dbReference type="Proteomes" id="UP001519345">
    <property type="component" value="Unassembled WGS sequence"/>
</dbReference>
<accession>A0ABS4IKA7</accession>
<organism evidence="2 3">
    <name type="scientific">Virgibacillus natechei</name>
    <dbReference type="NCBI Taxonomy" id="1216297"/>
    <lineage>
        <taxon>Bacteria</taxon>
        <taxon>Bacillati</taxon>
        <taxon>Bacillota</taxon>
        <taxon>Bacilli</taxon>
        <taxon>Bacillales</taxon>
        <taxon>Bacillaceae</taxon>
        <taxon>Virgibacillus</taxon>
    </lineage>
</organism>
<dbReference type="RefSeq" id="WP_209464458.1">
    <property type="nucleotide sequence ID" value="NZ_CP110224.1"/>
</dbReference>
<reference evidence="2 3" key="1">
    <citation type="submission" date="2021-03" db="EMBL/GenBank/DDBJ databases">
        <title>Genomic Encyclopedia of Type Strains, Phase IV (KMG-IV): sequencing the most valuable type-strain genomes for metagenomic binning, comparative biology and taxonomic classification.</title>
        <authorList>
            <person name="Goeker M."/>
        </authorList>
    </citation>
    <scope>NUCLEOTIDE SEQUENCE [LARGE SCALE GENOMIC DNA]</scope>
    <source>
        <strain evidence="2 3">DSM 25609</strain>
    </source>
</reference>
<evidence type="ECO:0000313" key="3">
    <source>
        <dbReference type="Proteomes" id="UP001519345"/>
    </source>
</evidence>
<comment type="caution">
    <text evidence="2">The sequence shown here is derived from an EMBL/GenBank/DDBJ whole genome shotgun (WGS) entry which is preliminary data.</text>
</comment>
<evidence type="ECO:0000313" key="2">
    <source>
        <dbReference type="EMBL" id="MBP1971407.1"/>
    </source>
</evidence>
<feature type="signal peptide" evidence="1">
    <location>
        <begin position="1"/>
        <end position="32"/>
    </location>
</feature>
<proteinExistence type="predicted"/>
<keyword evidence="1" id="KW-0732">Signal</keyword>
<evidence type="ECO:0000256" key="1">
    <source>
        <dbReference type="SAM" id="SignalP"/>
    </source>
</evidence>
<gene>
    <name evidence="2" type="ORF">J2Z83_003546</name>
</gene>
<name>A0ABS4IKA7_9BACI</name>
<feature type="chain" id="PRO_5047526678" evidence="1">
    <location>
        <begin position="33"/>
        <end position="157"/>
    </location>
</feature>
<sequence length="157" mass="17367">MESMMESKLVKPVTLLLIMSMLILLVTPAVSAANAQDAAEEEKNAAMQLIEYVEKDKAEGIYFFDKDRAIKDGVASETIAQLQQNFEKLTMNQQGLLYDVKQGDLTTQAWPAVVAAFLAGAVAGWLIEGLLDYGVNWLCDNYKYYNSATQVACDIWG</sequence>
<keyword evidence="3" id="KW-1185">Reference proteome</keyword>
<protein>
    <submittedName>
        <fullName evidence="2">Competence protein ComGC</fullName>
    </submittedName>
</protein>
<dbReference type="EMBL" id="JAGGKX010000025">
    <property type="protein sequence ID" value="MBP1971407.1"/>
    <property type="molecule type" value="Genomic_DNA"/>
</dbReference>